<dbReference type="Pfam" id="PF12906">
    <property type="entry name" value="RINGv"/>
    <property type="match status" value="1"/>
</dbReference>
<feature type="transmembrane region" description="Helical" evidence="4">
    <location>
        <begin position="330"/>
        <end position="353"/>
    </location>
</feature>
<dbReference type="EMBL" id="JABAHT010000016">
    <property type="protein sequence ID" value="KAF4670004.1"/>
    <property type="molecule type" value="Genomic_DNA"/>
</dbReference>
<evidence type="ECO:0000313" key="8">
    <source>
        <dbReference type="Proteomes" id="UP000570595"/>
    </source>
</evidence>
<dbReference type="AlphaFoldDB" id="A0A7J6MUD7"/>
<dbReference type="Gene3D" id="3.30.40.10">
    <property type="entry name" value="Zinc/RING finger domain, C3HC4 (zinc finger)"/>
    <property type="match status" value="1"/>
</dbReference>
<dbReference type="GO" id="GO:0008270">
    <property type="term" value="F:zinc ion binding"/>
    <property type="evidence" value="ECO:0007669"/>
    <property type="project" value="UniProtKB-KW"/>
</dbReference>
<sequence>MSHFIPTVYAESTTWTRDSHDLFDYESHNVVRRDFALNQTVRFVRRNDEVRTEHASVDAVPPREQSDYLMKCINFDSRYMIQPAEKQSDACRLVPKKLWLVIKELGPHTLSEGDIIKLGRFKLRVRQLCGDSEDQLVRPDLSGSDSATAVARCAPPEADGMPCRICLLEASGSDEDDPLIEACACRGSIRYVHLGCLRHWIQGRLFLGGNDGHTDPHTYLFRQLTCELCRTSYPMNVVLPDGSITQLVPMPETKAPYLVLENMMRIDPVEGVEGQSSAHSRGVYVISLAGKKSLKLGRGHESDVRIADSRLLTFFMIGGKCLGCLTYRGAFTTALVLTMMYCGGHMALVYYLYYDLEYVDWFRKWLIAPIAYLAWSVMILNFMLAILVLTLKETGRCYALSTWIGVVSVSMIIWLGYAAYACQRLKANAFMVLPGTQVVKAAANSRSHTTAKILGSTAAAMLINPGSVETVYFMLPSPMNLCFWWGIKLEYPALLFGLGSFTVLAFQLATGMALQPVLKAGGNGAEGVTADKIQLWYALAPKNRRILYHKELADIEVSEIERLMGISDSESDAIEDGILDDALDDDRLTP</sequence>
<comment type="caution">
    <text evidence="7">The sequence shown here is derived from an EMBL/GenBank/DDBJ whole genome shotgun (WGS) entry which is preliminary data.</text>
</comment>
<keyword evidence="1" id="KW-0479">Metal-binding</keyword>
<dbReference type="InterPro" id="IPR013083">
    <property type="entry name" value="Znf_RING/FYVE/PHD"/>
</dbReference>
<evidence type="ECO:0000313" key="6">
    <source>
        <dbReference type="EMBL" id="KAF4670004.1"/>
    </source>
</evidence>
<feature type="transmembrane region" description="Helical" evidence="4">
    <location>
        <begin position="403"/>
        <end position="422"/>
    </location>
</feature>
<keyword evidence="3" id="KW-0862">Zinc</keyword>
<gene>
    <name evidence="7" type="ORF">FOL46_002474</name>
    <name evidence="6" type="ORF">FOZ61_002201</name>
</gene>
<dbReference type="PANTHER" id="PTHR46210:SF1">
    <property type="entry name" value="FHA DOMAIN-CONTAINING PROTEIN"/>
    <property type="match status" value="1"/>
</dbReference>
<name>A0A7J6MUD7_PEROL</name>
<dbReference type="Proteomes" id="UP000572268">
    <property type="component" value="Unassembled WGS sequence"/>
</dbReference>
<reference evidence="8 9" key="1">
    <citation type="submission" date="2020-04" db="EMBL/GenBank/DDBJ databases">
        <title>Perkinsus olseni comparative genomics.</title>
        <authorList>
            <person name="Bogema D.R."/>
        </authorList>
    </citation>
    <scope>NUCLEOTIDE SEQUENCE [LARGE SCALE GENOMIC DNA]</scope>
    <source>
        <strain evidence="6">ATCC PRA-179</strain>
        <strain evidence="7">ATCC PRA-31</strain>
    </source>
</reference>
<evidence type="ECO:0000256" key="4">
    <source>
        <dbReference type="SAM" id="Phobius"/>
    </source>
</evidence>
<proteinExistence type="predicted"/>
<keyword evidence="4" id="KW-1133">Transmembrane helix</keyword>
<dbReference type="EMBL" id="JABANN010000018">
    <property type="protein sequence ID" value="KAF4675208.1"/>
    <property type="molecule type" value="Genomic_DNA"/>
</dbReference>
<keyword evidence="2" id="KW-0863">Zinc-finger</keyword>
<dbReference type="CDD" id="cd16495">
    <property type="entry name" value="RING_CH-C4HC3_MARCH"/>
    <property type="match status" value="1"/>
</dbReference>
<evidence type="ECO:0000256" key="1">
    <source>
        <dbReference type="ARBA" id="ARBA00022723"/>
    </source>
</evidence>
<dbReference type="PROSITE" id="PS51292">
    <property type="entry name" value="ZF_RING_CH"/>
    <property type="match status" value="1"/>
</dbReference>
<feature type="domain" description="RING-CH-type" evidence="5">
    <location>
        <begin position="155"/>
        <end position="236"/>
    </location>
</feature>
<evidence type="ECO:0000259" key="5">
    <source>
        <dbReference type="PROSITE" id="PS51292"/>
    </source>
</evidence>
<dbReference type="SUPFAM" id="SSF57850">
    <property type="entry name" value="RING/U-box"/>
    <property type="match status" value="1"/>
</dbReference>
<keyword evidence="4" id="KW-0472">Membrane</keyword>
<dbReference type="PANTHER" id="PTHR46210">
    <property type="entry name" value="FHA DOMAIN-CONTAINING PROTEIN"/>
    <property type="match status" value="1"/>
</dbReference>
<feature type="transmembrane region" description="Helical" evidence="4">
    <location>
        <begin position="365"/>
        <end position="391"/>
    </location>
</feature>
<evidence type="ECO:0000313" key="7">
    <source>
        <dbReference type="EMBL" id="KAF4675208.1"/>
    </source>
</evidence>
<protein>
    <recommendedName>
        <fullName evidence="5">RING-CH-type domain-containing protein</fullName>
    </recommendedName>
</protein>
<dbReference type="InterPro" id="IPR011016">
    <property type="entry name" value="Znf_RING-CH"/>
</dbReference>
<feature type="transmembrane region" description="Helical" evidence="4">
    <location>
        <begin position="493"/>
        <end position="514"/>
    </location>
</feature>
<evidence type="ECO:0000313" key="9">
    <source>
        <dbReference type="Proteomes" id="UP000572268"/>
    </source>
</evidence>
<dbReference type="Proteomes" id="UP000570595">
    <property type="component" value="Unassembled WGS sequence"/>
</dbReference>
<evidence type="ECO:0000256" key="2">
    <source>
        <dbReference type="ARBA" id="ARBA00022771"/>
    </source>
</evidence>
<dbReference type="OrthoDB" id="264354at2759"/>
<dbReference type="SMART" id="SM00744">
    <property type="entry name" value="RINGv"/>
    <property type="match status" value="1"/>
</dbReference>
<accession>A0A7J6MUD7</accession>
<keyword evidence="4" id="KW-0812">Transmembrane</keyword>
<evidence type="ECO:0000256" key="3">
    <source>
        <dbReference type="ARBA" id="ARBA00022833"/>
    </source>
</evidence>
<organism evidence="7 9">
    <name type="scientific">Perkinsus olseni</name>
    <name type="common">Perkinsus atlanticus</name>
    <dbReference type="NCBI Taxonomy" id="32597"/>
    <lineage>
        <taxon>Eukaryota</taxon>
        <taxon>Sar</taxon>
        <taxon>Alveolata</taxon>
        <taxon>Perkinsozoa</taxon>
        <taxon>Perkinsea</taxon>
        <taxon>Perkinsida</taxon>
        <taxon>Perkinsidae</taxon>
        <taxon>Perkinsus</taxon>
    </lineage>
</organism>